<dbReference type="GO" id="GO:0005524">
    <property type="term" value="F:ATP binding"/>
    <property type="evidence" value="ECO:0007669"/>
    <property type="project" value="UniProtKB-KW"/>
</dbReference>
<dbReference type="PANTHER" id="PTHR18934">
    <property type="entry name" value="ATP-DEPENDENT RNA HELICASE"/>
    <property type="match status" value="1"/>
</dbReference>
<dbReference type="GO" id="GO:0016787">
    <property type="term" value="F:hydrolase activity"/>
    <property type="evidence" value="ECO:0007669"/>
    <property type="project" value="UniProtKB-KW"/>
</dbReference>
<feature type="domain" description="Helicase ATP-binding" evidence="8">
    <location>
        <begin position="34"/>
        <end position="215"/>
    </location>
</feature>
<dbReference type="Pfam" id="PF04408">
    <property type="entry name" value="WHD_HA2"/>
    <property type="match status" value="1"/>
</dbReference>
<dbReference type="EC" id="3.6.4.13" evidence="2"/>
<sequence length="691" mass="74742">MKKRKADALPHELRRSIDAARQELPIWAVRRAILEEVATSATLVLTGETGCGKTTQIPQFLLAAGYDARGIIAVTQPRRVAAMSVARRVAEEMAVEVGSRVGYSVRFDDCTSQATRIIYMTDGMLLRAAMQDPLLSRFSVLVVDEAHERSLQTDMILSIAKSVQAIRGGAHAAGGVGGAAVGSSAGALKLLVMSATLETDTFCEYFGCDRGPVQVQGRQHPVSLFYTSSPQDDYVEAAVTATLQLHMESLPGDILVFLTGQEDIEAAGHAIQQRAAVLPPEMDALEVHPLYAALPAPLQMAALDPPPAKTRKVILATNIAETSLTIEGVVYVIDAGLVKQRTYHPGKKIDSLLATPISKAAARQRAGRAGRQQPGECYRLYTEQTFRDLDATSRPEILRTSLASTILSLKALKVVDVLAFDFLSPPPRASIIAALEQLLALGALLPDGAISSEGEQMARLPLEPSYAKALLVAGEQGCCEQMLSLVAMLATDGSLFHSTSATRDAADDAKRRFTSPQGDTITMVNVFSSFGRKKGSTARAWCQKNFVNRRTVESAIQIRDQLRTSAIDLGLLKADDSFERDGGLAKSPVLDAAPVGNEMGRKLRRCLTAAFFMQAAQRQPNGEYLALSSRQVVSIHPSSVLFHRRATCVIFNELLFTSRLYMRDLTQIEADWLVELAPQYYASRSGLGSPG</sequence>
<comment type="caution">
    <text evidence="10">The sequence shown here is derived from an EMBL/GenBank/DDBJ whole genome shotgun (WGS) entry which is preliminary data.</text>
</comment>
<dbReference type="Pfam" id="PF21010">
    <property type="entry name" value="HA2_C"/>
    <property type="match status" value="1"/>
</dbReference>
<dbReference type="PROSITE" id="PS00690">
    <property type="entry name" value="DEAH_ATP_HELICASE"/>
    <property type="match status" value="1"/>
</dbReference>
<organism evidence="10 11">
    <name type="scientific">Prymnesium parvum</name>
    <name type="common">Toxic golden alga</name>
    <dbReference type="NCBI Taxonomy" id="97485"/>
    <lineage>
        <taxon>Eukaryota</taxon>
        <taxon>Haptista</taxon>
        <taxon>Haptophyta</taxon>
        <taxon>Prymnesiophyceae</taxon>
        <taxon>Prymnesiales</taxon>
        <taxon>Prymnesiaceae</taxon>
        <taxon>Prymnesium</taxon>
    </lineage>
</organism>
<dbReference type="CDD" id="cd18791">
    <property type="entry name" value="SF2_C_RHA"/>
    <property type="match status" value="1"/>
</dbReference>
<dbReference type="InterPro" id="IPR027417">
    <property type="entry name" value="P-loop_NTPase"/>
</dbReference>
<comment type="catalytic activity">
    <reaction evidence="7">
        <text>ATP + H2O = ADP + phosphate + H(+)</text>
        <dbReference type="Rhea" id="RHEA:13065"/>
        <dbReference type="ChEBI" id="CHEBI:15377"/>
        <dbReference type="ChEBI" id="CHEBI:15378"/>
        <dbReference type="ChEBI" id="CHEBI:30616"/>
        <dbReference type="ChEBI" id="CHEBI:43474"/>
        <dbReference type="ChEBI" id="CHEBI:456216"/>
        <dbReference type="EC" id="3.6.4.13"/>
    </reaction>
</comment>
<dbReference type="PROSITE" id="PS51192">
    <property type="entry name" value="HELICASE_ATP_BIND_1"/>
    <property type="match status" value="1"/>
</dbReference>
<dbReference type="Pfam" id="PF00270">
    <property type="entry name" value="DEAD"/>
    <property type="match status" value="1"/>
</dbReference>
<dbReference type="InterPro" id="IPR002464">
    <property type="entry name" value="DNA/RNA_helicase_DEAH_CS"/>
</dbReference>
<dbReference type="Gene3D" id="1.20.120.1080">
    <property type="match status" value="1"/>
</dbReference>
<dbReference type="EMBL" id="JBGBPQ010000005">
    <property type="protein sequence ID" value="KAL1523896.1"/>
    <property type="molecule type" value="Genomic_DNA"/>
</dbReference>
<dbReference type="InterPro" id="IPR048333">
    <property type="entry name" value="HA2_WH"/>
</dbReference>
<evidence type="ECO:0000259" key="8">
    <source>
        <dbReference type="PROSITE" id="PS51192"/>
    </source>
</evidence>
<reference evidence="10 11" key="1">
    <citation type="journal article" date="2024" name="Science">
        <title>Giant polyketide synthase enzymes in the biosynthesis of giant marine polyether toxins.</title>
        <authorList>
            <person name="Fallon T.R."/>
            <person name="Shende V.V."/>
            <person name="Wierzbicki I.H."/>
            <person name="Pendleton A.L."/>
            <person name="Watervoot N.F."/>
            <person name="Auber R.P."/>
            <person name="Gonzalez D.J."/>
            <person name="Wisecaver J.H."/>
            <person name="Moore B.S."/>
        </authorList>
    </citation>
    <scope>NUCLEOTIDE SEQUENCE [LARGE SCALE GENOMIC DNA]</scope>
    <source>
        <strain evidence="10 11">12B1</strain>
    </source>
</reference>
<evidence type="ECO:0000259" key="9">
    <source>
        <dbReference type="PROSITE" id="PS51194"/>
    </source>
</evidence>
<evidence type="ECO:0000256" key="4">
    <source>
        <dbReference type="ARBA" id="ARBA00022801"/>
    </source>
</evidence>
<evidence type="ECO:0000256" key="2">
    <source>
        <dbReference type="ARBA" id="ARBA00012552"/>
    </source>
</evidence>
<dbReference type="FunFam" id="3.40.50.300:FF:000145">
    <property type="entry name" value="probable ATP-dependent RNA helicase DHX40"/>
    <property type="match status" value="1"/>
</dbReference>
<evidence type="ECO:0000313" key="10">
    <source>
        <dbReference type="EMBL" id="KAL1523896.1"/>
    </source>
</evidence>
<keyword evidence="6" id="KW-0067">ATP-binding</keyword>
<dbReference type="InterPro" id="IPR001650">
    <property type="entry name" value="Helicase_C-like"/>
</dbReference>
<dbReference type="Proteomes" id="UP001515480">
    <property type="component" value="Unassembled WGS sequence"/>
</dbReference>
<dbReference type="SUPFAM" id="SSF52540">
    <property type="entry name" value="P-loop containing nucleoside triphosphate hydrolases"/>
    <property type="match status" value="1"/>
</dbReference>
<dbReference type="InterPro" id="IPR007502">
    <property type="entry name" value="Helicase-assoc_dom"/>
</dbReference>
<dbReference type="InterPro" id="IPR011709">
    <property type="entry name" value="DEAD-box_helicase_OB_fold"/>
</dbReference>
<evidence type="ECO:0000256" key="7">
    <source>
        <dbReference type="ARBA" id="ARBA00047984"/>
    </source>
</evidence>
<accession>A0AB34JPR7</accession>
<name>A0AB34JPR7_PRYPA</name>
<keyword evidence="3" id="KW-0547">Nucleotide-binding</keyword>
<evidence type="ECO:0000256" key="5">
    <source>
        <dbReference type="ARBA" id="ARBA00022806"/>
    </source>
</evidence>
<dbReference type="SMART" id="SM00490">
    <property type="entry name" value="HELICc"/>
    <property type="match status" value="1"/>
</dbReference>
<evidence type="ECO:0000313" key="11">
    <source>
        <dbReference type="Proteomes" id="UP001515480"/>
    </source>
</evidence>
<evidence type="ECO:0000256" key="6">
    <source>
        <dbReference type="ARBA" id="ARBA00022840"/>
    </source>
</evidence>
<dbReference type="Pfam" id="PF07717">
    <property type="entry name" value="OB_NTP_bind"/>
    <property type="match status" value="1"/>
</dbReference>
<proteinExistence type="inferred from homology"/>
<gene>
    <name evidence="10" type="ORF">AB1Y20_018815</name>
</gene>
<dbReference type="InterPro" id="IPR011545">
    <property type="entry name" value="DEAD/DEAH_box_helicase_dom"/>
</dbReference>
<dbReference type="FunFam" id="3.40.50.300:FF:000578">
    <property type="entry name" value="probable ATP-dependent RNA helicase DHX35"/>
    <property type="match status" value="1"/>
</dbReference>
<dbReference type="GO" id="GO:0003724">
    <property type="term" value="F:RNA helicase activity"/>
    <property type="evidence" value="ECO:0007669"/>
    <property type="project" value="UniProtKB-EC"/>
</dbReference>
<evidence type="ECO:0000256" key="1">
    <source>
        <dbReference type="ARBA" id="ARBA00008792"/>
    </source>
</evidence>
<dbReference type="PROSITE" id="PS51194">
    <property type="entry name" value="HELICASE_CTER"/>
    <property type="match status" value="1"/>
</dbReference>
<dbReference type="PANTHER" id="PTHR18934:SF118">
    <property type="entry name" value="ATP-DEPENDENT RNA HELICASE DHX33"/>
    <property type="match status" value="1"/>
</dbReference>
<dbReference type="GO" id="GO:0003725">
    <property type="term" value="F:double-stranded RNA binding"/>
    <property type="evidence" value="ECO:0007669"/>
    <property type="project" value="TreeGrafter"/>
</dbReference>
<evidence type="ECO:0000256" key="3">
    <source>
        <dbReference type="ARBA" id="ARBA00022741"/>
    </source>
</evidence>
<feature type="domain" description="Helicase C-terminal" evidence="9">
    <location>
        <begin position="242"/>
        <end position="413"/>
    </location>
</feature>
<dbReference type="AlphaFoldDB" id="A0AB34JPR7"/>
<dbReference type="Gene3D" id="3.40.50.300">
    <property type="entry name" value="P-loop containing nucleotide triphosphate hydrolases"/>
    <property type="match status" value="2"/>
</dbReference>
<dbReference type="InterPro" id="IPR014001">
    <property type="entry name" value="Helicase_ATP-bd"/>
</dbReference>
<dbReference type="GO" id="GO:0005730">
    <property type="term" value="C:nucleolus"/>
    <property type="evidence" value="ECO:0007669"/>
    <property type="project" value="TreeGrafter"/>
</dbReference>
<keyword evidence="5" id="KW-0347">Helicase</keyword>
<comment type="similarity">
    <text evidence="1">Belongs to the DEAD box helicase family. DEAH subfamily.</text>
</comment>
<dbReference type="SMART" id="SM00487">
    <property type="entry name" value="DEXDc"/>
    <property type="match status" value="1"/>
</dbReference>
<dbReference type="SMART" id="SM00847">
    <property type="entry name" value="HA2"/>
    <property type="match status" value="1"/>
</dbReference>
<dbReference type="GO" id="GO:0045943">
    <property type="term" value="P:positive regulation of transcription by RNA polymerase I"/>
    <property type="evidence" value="ECO:0007669"/>
    <property type="project" value="TreeGrafter"/>
</dbReference>
<keyword evidence="4" id="KW-0378">Hydrolase</keyword>
<keyword evidence="11" id="KW-1185">Reference proteome</keyword>
<protein>
    <recommendedName>
        <fullName evidence="2">RNA helicase</fullName>
        <ecNumber evidence="2">3.6.4.13</ecNumber>
    </recommendedName>
</protein>
<dbReference type="Pfam" id="PF00271">
    <property type="entry name" value="Helicase_C"/>
    <property type="match status" value="1"/>
</dbReference>